<keyword evidence="1" id="KW-0175">Coiled coil</keyword>
<evidence type="ECO:0000313" key="4">
    <source>
        <dbReference type="Proteomes" id="UP001151760"/>
    </source>
</evidence>
<evidence type="ECO:0000256" key="2">
    <source>
        <dbReference type="SAM" id="MobiDB-lite"/>
    </source>
</evidence>
<reference evidence="3" key="1">
    <citation type="journal article" date="2022" name="Int. J. Mol. Sci.">
        <title>Draft Genome of Tanacetum Coccineum: Genomic Comparison of Closely Related Tanacetum-Family Plants.</title>
        <authorList>
            <person name="Yamashiro T."/>
            <person name="Shiraishi A."/>
            <person name="Nakayama K."/>
            <person name="Satake H."/>
        </authorList>
    </citation>
    <scope>NUCLEOTIDE SEQUENCE</scope>
</reference>
<gene>
    <name evidence="3" type="ORF">Tco_0955565</name>
</gene>
<protein>
    <recommendedName>
        <fullName evidence="5">CCHC-type domain-containing protein</fullName>
    </recommendedName>
</protein>
<evidence type="ECO:0000313" key="3">
    <source>
        <dbReference type="EMBL" id="GJT46850.1"/>
    </source>
</evidence>
<name>A0ABQ5E7L7_9ASTR</name>
<feature type="region of interest" description="Disordered" evidence="2">
    <location>
        <begin position="1"/>
        <end position="47"/>
    </location>
</feature>
<evidence type="ECO:0000256" key="1">
    <source>
        <dbReference type="SAM" id="Coils"/>
    </source>
</evidence>
<evidence type="ECO:0008006" key="5">
    <source>
        <dbReference type="Google" id="ProtNLM"/>
    </source>
</evidence>
<dbReference type="EMBL" id="BQNB010016019">
    <property type="protein sequence ID" value="GJT46850.1"/>
    <property type="molecule type" value="Genomic_DNA"/>
</dbReference>
<feature type="compositionally biased region" description="Polar residues" evidence="2">
    <location>
        <begin position="36"/>
        <end position="47"/>
    </location>
</feature>
<accession>A0ABQ5E7L7</accession>
<organism evidence="3 4">
    <name type="scientific">Tanacetum coccineum</name>
    <dbReference type="NCBI Taxonomy" id="301880"/>
    <lineage>
        <taxon>Eukaryota</taxon>
        <taxon>Viridiplantae</taxon>
        <taxon>Streptophyta</taxon>
        <taxon>Embryophyta</taxon>
        <taxon>Tracheophyta</taxon>
        <taxon>Spermatophyta</taxon>
        <taxon>Magnoliopsida</taxon>
        <taxon>eudicotyledons</taxon>
        <taxon>Gunneridae</taxon>
        <taxon>Pentapetalae</taxon>
        <taxon>asterids</taxon>
        <taxon>campanulids</taxon>
        <taxon>Asterales</taxon>
        <taxon>Asteraceae</taxon>
        <taxon>Asteroideae</taxon>
        <taxon>Anthemideae</taxon>
        <taxon>Anthemidinae</taxon>
        <taxon>Tanacetum</taxon>
    </lineage>
</organism>
<keyword evidence="4" id="KW-1185">Reference proteome</keyword>
<dbReference type="Proteomes" id="UP001151760">
    <property type="component" value="Unassembled WGS sequence"/>
</dbReference>
<reference evidence="3" key="2">
    <citation type="submission" date="2022-01" db="EMBL/GenBank/DDBJ databases">
        <authorList>
            <person name="Yamashiro T."/>
            <person name="Shiraishi A."/>
            <person name="Satake H."/>
            <person name="Nakayama K."/>
        </authorList>
    </citation>
    <scope>NUCLEOTIDE SEQUENCE</scope>
</reference>
<sequence length="275" mass="30933">MNKRKHDNNTKLNNYFQEAECGSSSPLGSGKGKEYASNSTTVTTSSKFPSQWPMHCKMCKLQEGHYRSDCPKLKNGNQARAPSTYHSLLPSGTPPLLPIPLLAPSTSRRADIPKADTPPRKRLLLTTPRPSCEVGESSAAAAARQPGPTMAHRVDHSHVDTMETRFRDTERRMMTALELVNRRVTYQVDVCTRESSEFCTRHHDAQKDRAAVRAEIEVLRRERLAYEQESMETRQDLTRFEAYYRALEARVTVLETEALEAGAHIDTLENTGSNS</sequence>
<feature type="region of interest" description="Disordered" evidence="2">
    <location>
        <begin position="74"/>
        <end position="93"/>
    </location>
</feature>
<comment type="caution">
    <text evidence="3">The sequence shown here is derived from an EMBL/GenBank/DDBJ whole genome shotgun (WGS) entry which is preliminary data.</text>
</comment>
<feature type="compositionally biased region" description="Polar residues" evidence="2">
    <location>
        <begin position="75"/>
        <end position="86"/>
    </location>
</feature>
<feature type="coiled-coil region" evidence="1">
    <location>
        <begin position="202"/>
        <end position="236"/>
    </location>
</feature>
<proteinExistence type="predicted"/>